<evidence type="ECO:0000256" key="1">
    <source>
        <dbReference type="SAM" id="MobiDB-lite"/>
    </source>
</evidence>
<dbReference type="AlphaFoldDB" id="A0A6G7B842"/>
<dbReference type="EMBL" id="CP049228">
    <property type="protein sequence ID" value="QIH23578.1"/>
    <property type="molecule type" value="Genomic_DNA"/>
</dbReference>
<name>A0A6G7B842_9LACO</name>
<dbReference type="Proteomes" id="UP000501676">
    <property type="component" value="Chromosome"/>
</dbReference>
<reference evidence="2 3" key="1">
    <citation type="submission" date="2020-02" db="EMBL/GenBank/DDBJ databases">
        <title>Complete genome sequences of six Lactobacillus iners strains isolated from the human vagina.</title>
        <authorList>
            <person name="France M.T."/>
            <person name="Rutt L."/>
            <person name="Narina S."/>
            <person name="Arbaugh S."/>
            <person name="Humphrys M.S."/>
            <person name="Ma B."/>
            <person name="Hayward M.R."/>
            <person name="Relman D."/>
            <person name="Kwon D.S."/>
            <person name="Ravel J."/>
        </authorList>
    </citation>
    <scope>NUCLEOTIDE SEQUENCE [LARGE SCALE GENOMIC DNA]</scope>
    <source>
        <strain evidence="2 3">C0210C1</strain>
    </source>
</reference>
<gene>
    <name evidence="2" type="ORF">G6Z83_02345</name>
</gene>
<feature type="region of interest" description="Disordered" evidence="1">
    <location>
        <begin position="98"/>
        <end position="122"/>
    </location>
</feature>
<organism evidence="2 3">
    <name type="scientific">Lactobacillus iners</name>
    <dbReference type="NCBI Taxonomy" id="147802"/>
    <lineage>
        <taxon>Bacteria</taxon>
        <taxon>Bacillati</taxon>
        <taxon>Bacillota</taxon>
        <taxon>Bacilli</taxon>
        <taxon>Lactobacillales</taxon>
        <taxon>Lactobacillaceae</taxon>
        <taxon>Lactobacillus</taxon>
    </lineage>
</organism>
<dbReference type="RefSeq" id="WP_164823931.1">
    <property type="nucleotide sequence ID" value="NZ_CP049228.1"/>
</dbReference>
<sequence>MNSYTYFANLKKVMETESLAPQELALLQALIMVANNCGWQEELTPRNAILMTYSGLSNRISLAKWRNSLVEKGLIEFTERKRNAGVYKLGKKLTASSAKTKKVETKPVKSKPKKKHEPVEVQQRKARRVQEWRNFMPLYLPVDRLSVIERNDLEARYIDFVDDHFADSTRASLAAVDWEEIESPGKYIRAVIRNKQVVEQMKLKNLEEKLKL</sequence>
<accession>A0A6G7B842</accession>
<evidence type="ECO:0000313" key="2">
    <source>
        <dbReference type="EMBL" id="QIH23578.1"/>
    </source>
</evidence>
<evidence type="ECO:0000313" key="3">
    <source>
        <dbReference type="Proteomes" id="UP000501676"/>
    </source>
</evidence>
<proteinExistence type="predicted"/>
<protein>
    <submittedName>
        <fullName evidence="2">Uncharacterized protein</fullName>
    </submittedName>
</protein>